<sequence length="346" mass="38256">MASISQMKDPLYVGKAIRAQLEHEIPKDLPLEKDFREGSDYTITDHVHDLHKSLCTDTRTLELVTALIDALHTFARKTKPTHAEWIKAVSLLTRAGQQSTPEVNQFVLLSDCLGLSVLLDELEHPKPPGCTEGCEPGPFFIDDVPEIPSGGSLATSETVGEKLFFEGSVKNVEGEVIPGAVVNVWQADGDGFYDVNSEVPSATNDRGKIKTLEDGSFSYRGILPTAYPIPSQGPVGEMLRALGRHSHRSAHLHFHITAPGYDDLTTALYPSHSPFLGTDPVFATKKSLICDLEQDRNADNWKRMGFSDDEVQEIGKTSGRVWLWRYNFVLPSVEAVKEFKERANLA</sequence>
<evidence type="ECO:0000313" key="1">
    <source>
        <dbReference type="EMBL" id="TFK67283.1"/>
    </source>
</evidence>
<keyword evidence="1" id="KW-0223">Dioxygenase</keyword>
<name>A0ACD3AMY2_9AGAR</name>
<dbReference type="EMBL" id="ML208380">
    <property type="protein sequence ID" value="TFK67283.1"/>
    <property type="molecule type" value="Genomic_DNA"/>
</dbReference>
<gene>
    <name evidence="1" type="ORF">BDN72DRAFT_770930</name>
</gene>
<protein>
    <submittedName>
        <fullName evidence="1">Aromatic compound dioxygenase</fullName>
    </submittedName>
</protein>
<keyword evidence="2" id="KW-1185">Reference proteome</keyword>
<proteinExistence type="predicted"/>
<reference evidence="1 2" key="1">
    <citation type="journal article" date="2019" name="Nat. Ecol. Evol.">
        <title>Megaphylogeny resolves global patterns of mushroom evolution.</title>
        <authorList>
            <person name="Varga T."/>
            <person name="Krizsan K."/>
            <person name="Foldi C."/>
            <person name="Dima B."/>
            <person name="Sanchez-Garcia M."/>
            <person name="Sanchez-Ramirez S."/>
            <person name="Szollosi G.J."/>
            <person name="Szarkandi J.G."/>
            <person name="Papp V."/>
            <person name="Albert L."/>
            <person name="Andreopoulos W."/>
            <person name="Angelini C."/>
            <person name="Antonin V."/>
            <person name="Barry K.W."/>
            <person name="Bougher N.L."/>
            <person name="Buchanan P."/>
            <person name="Buyck B."/>
            <person name="Bense V."/>
            <person name="Catcheside P."/>
            <person name="Chovatia M."/>
            <person name="Cooper J."/>
            <person name="Damon W."/>
            <person name="Desjardin D."/>
            <person name="Finy P."/>
            <person name="Geml J."/>
            <person name="Haridas S."/>
            <person name="Hughes K."/>
            <person name="Justo A."/>
            <person name="Karasinski D."/>
            <person name="Kautmanova I."/>
            <person name="Kiss B."/>
            <person name="Kocsube S."/>
            <person name="Kotiranta H."/>
            <person name="LaButti K.M."/>
            <person name="Lechner B.E."/>
            <person name="Liimatainen K."/>
            <person name="Lipzen A."/>
            <person name="Lukacs Z."/>
            <person name="Mihaltcheva S."/>
            <person name="Morgado L.N."/>
            <person name="Niskanen T."/>
            <person name="Noordeloos M.E."/>
            <person name="Ohm R.A."/>
            <person name="Ortiz-Santana B."/>
            <person name="Ovrebo C."/>
            <person name="Racz N."/>
            <person name="Riley R."/>
            <person name="Savchenko A."/>
            <person name="Shiryaev A."/>
            <person name="Soop K."/>
            <person name="Spirin V."/>
            <person name="Szebenyi C."/>
            <person name="Tomsovsky M."/>
            <person name="Tulloss R.E."/>
            <person name="Uehling J."/>
            <person name="Grigoriev I.V."/>
            <person name="Vagvolgyi C."/>
            <person name="Papp T."/>
            <person name="Martin F.M."/>
            <person name="Miettinen O."/>
            <person name="Hibbett D.S."/>
            <person name="Nagy L.G."/>
        </authorList>
    </citation>
    <scope>NUCLEOTIDE SEQUENCE [LARGE SCALE GENOMIC DNA]</scope>
    <source>
        <strain evidence="1 2">NL-1719</strain>
    </source>
</reference>
<evidence type="ECO:0000313" key="2">
    <source>
        <dbReference type="Proteomes" id="UP000308600"/>
    </source>
</evidence>
<accession>A0ACD3AMY2</accession>
<organism evidence="1 2">
    <name type="scientific">Pluteus cervinus</name>
    <dbReference type="NCBI Taxonomy" id="181527"/>
    <lineage>
        <taxon>Eukaryota</taxon>
        <taxon>Fungi</taxon>
        <taxon>Dikarya</taxon>
        <taxon>Basidiomycota</taxon>
        <taxon>Agaricomycotina</taxon>
        <taxon>Agaricomycetes</taxon>
        <taxon>Agaricomycetidae</taxon>
        <taxon>Agaricales</taxon>
        <taxon>Pluteineae</taxon>
        <taxon>Pluteaceae</taxon>
        <taxon>Pluteus</taxon>
    </lineage>
</organism>
<keyword evidence="1" id="KW-0560">Oxidoreductase</keyword>
<dbReference type="Proteomes" id="UP000308600">
    <property type="component" value="Unassembled WGS sequence"/>
</dbReference>